<sequence>MTADSPFEAFRQAEALLADRQPLAALRALAPVLEVAPNARSVHLLAGRAYLLSAQLRRAEHSFNRVLEIDPSDHYARFALGRALERQGRLTEAHAQFRMAATMHPIPDYMEALGELRARIALTEEGPASGTNG</sequence>
<feature type="repeat" description="TPR" evidence="1">
    <location>
        <begin position="40"/>
        <end position="73"/>
    </location>
</feature>
<dbReference type="SUPFAM" id="SSF48452">
    <property type="entry name" value="TPR-like"/>
    <property type="match status" value="1"/>
</dbReference>
<evidence type="ECO:0008006" key="4">
    <source>
        <dbReference type="Google" id="ProtNLM"/>
    </source>
</evidence>
<organism evidence="2 3">
    <name type="scientific">Longimycelium tulufanense</name>
    <dbReference type="NCBI Taxonomy" id="907463"/>
    <lineage>
        <taxon>Bacteria</taxon>
        <taxon>Bacillati</taxon>
        <taxon>Actinomycetota</taxon>
        <taxon>Actinomycetes</taxon>
        <taxon>Pseudonocardiales</taxon>
        <taxon>Pseudonocardiaceae</taxon>
        <taxon>Longimycelium</taxon>
    </lineage>
</organism>
<name>A0A8J3CGE4_9PSEU</name>
<dbReference type="Proteomes" id="UP000637578">
    <property type="component" value="Unassembled WGS sequence"/>
</dbReference>
<reference evidence="2" key="2">
    <citation type="submission" date="2020-09" db="EMBL/GenBank/DDBJ databases">
        <authorList>
            <person name="Sun Q."/>
            <person name="Zhou Y."/>
        </authorList>
    </citation>
    <scope>NUCLEOTIDE SEQUENCE</scope>
    <source>
        <strain evidence="2">CGMCC 4.5737</strain>
    </source>
</reference>
<dbReference type="RefSeq" id="WP_189061019.1">
    <property type="nucleotide sequence ID" value="NZ_BMMK01000032.1"/>
</dbReference>
<protein>
    <recommendedName>
        <fullName evidence="4">Tetratricopeptide repeat protein</fullName>
    </recommendedName>
</protein>
<dbReference type="InterPro" id="IPR019734">
    <property type="entry name" value="TPR_rpt"/>
</dbReference>
<keyword evidence="3" id="KW-1185">Reference proteome</keyword>
<dbReference type="InterPro" id="IPR011990">
    <property type="entry name" value="TPR-like_helical_dom_sf"/>
</dbReference>
<dbReference type="Gene3D" id="1.25.40.10">
    <property type="entry name" value="Tetratricopeptide repeat domain"/>
    <property type="match status" value="1"/>
</dbReference>
<dbReference type="PROSITE" id="PS50005">
    <property type="entry name" value="TPR"/>
    <property type="match status" value="1"/>
</dbReference>
<keyword evidence="1" id="KW-0802">TPR repeat</keyword>
<comment type="caution">
    <text evidence="2">The sequence shown here is derived from an EMBL/GenBank/DDBJ whole genome shotgun (WGS) entry which is preliminary data.</text>
</comment>
<dbReference type="AlphaFoldDB" id="A0A8J3CGE4"/>
<dbReference type="EMBL" id="BMMK01000032">
    <property type="protein sequence ID" value="GGM74720.1"/>
    <property type="molecule type" value="Genomic_DNA"/>
</dbReference>
<proteinExistence type="predicted"/>
<gene>
    <name evidence="2" type="ORF">GCM10012275_51750</name>
</gene>
<evidence type="ECO:0000313" key="2">
    <source>
        <dbReference type="EMBL" id="GGM74720.1"/>
    </source>
</evidence>
<dbReference type="Pfam" id="PF13432">
    <property type="entry name" value="TPR_16"/>
    <property type="match status" value="1"/>
</dbReference>
<evidence type="ECO:0000256" key="1">
    <source>
        <dbReference type="PROSITE-ProRule" id="PRU00339"/>
    </source>
</evidence>
<reference evidence="2" key="1">
    <citation type="journal article" date="2014" name="Int. J. Syst. Evol. Microbiol.">
        <title>Complete genome sequence of Corynebacterium casei LMG S-19264T (=DSM 44701T), isolated from a smear-ripened cheese.</title>
        <authorList>
            <consortium name="US DOE Joint Genome Institute (JGI-PGF)"/>
            <person name="Walter F."/>
            <person name="Albersmeier A."/>
            <person name="Kalinowski J."/>
            <person name="Ruckert C."/>
        </authorList>
    </citation>
    <scope>NUCLEOTIDE SEQUENCE</scope>
    <source>
        <strain evidence="2">CGMCC 4.5737</strain>
    </source>
</reference>
<accession>A0A8J3CGE4</accession>
<evidence type="ECO:0000313" key="3">
    <source>
        <dbReference type="Proteomes" id="UP000637578"/>
    </source>
</evidence>